<dbReference type="EMBL" id="HBUF01359924">
    <property type="protein sequence ID" value="CAG6720132.1"/>
    <property type="molecule type" value="Transcribed_RNA"/>
</dbReference>
<evidence type="ECO:0000256" key="1">
    <source>
        <dbReference type="SAM" id="MobiDB-lite"/>
    </source>
</evidence>
<dbReference type="EMBL" id="HBUF01359926">
    <property type="protein sequence ID" value="CAG6720136.1"/>
    <property type="molecule type" value="Transcribed_RNA"/>
</dbReference>
<organism evidence="2">
    <name type="scientific">Cacopsylla melanoneura</name>
    <dbReference type="NCBI Taxonomy" id="428564"/>
    <lineage>
        <taxon>Eukaryota</taxon>
        <taxon>Metazoa</taxon>
        <taxon>Ecdysozoa</taxon>
        <taxon>Arthropoda</taxon>
        <taxon>Hexapoda</taxon>
        <taxon>Insecta</taxon>
        <taxon>Pterygota</taxon>
        <taxon>Neoptera</taxon>
        <taxon>Paraneoptera</taxon>
        <taxon>Hemiptera</taxon>
        <taxon>Sternorrhyncha</taxon>
        <taxon>Psylloidea</taxon>
        <taxon>Psyllidae</taxon>
        <taxon>Psyllinae</taxon>
        <taxon>Cacopsylla</taxon>
    </lineage>
</organism>
<dbReference type="EMBL" id="HBUF01055590">
    <property type="protein sequence ID" value="CAG6623720.1"/>
    <property type="molecule type" value="Transcribed_RNA"/>
</dbReference>
<evidence type="ECO:0000313" key="2">
    <source>
        <dbReference type="EMBL" id="CAG6720132.1"/>
    </source>
</evidence>
<dbReference type="EMBL" id="HBUF01359923">
    <property type="protein sequence ID" value="CAG6720130.1"/>
    <property type="molecule type" value="Transcribed_RNA"/>
</dbReference>
<dbReference type="EMBL" id="HBUF01055589">
    <property type="protein sequence ID" value="CAG6623718.1"/>
    <property type="molecule type" value="Transcribed_RNA"/>
</dbReference>
<dbReference type="EMBL" id="HBUF01655159">
    <property type="protein sequence ID" value="CAG6787635.1"/>
    <property type="molecule type" value="Transcribed_RNA"/>
</dbReference>
<dbReference type="AlphaFoldDB" id="A0A8D8VEX3"/>
<protein>
    <submittedName>
        <fullName evidence="2">Uncharacterized protein</fullName>
    </submittedName>
</protein>
<reference evidence="2" key="1">
    <citation type="submission" date="2021-05" db="EMBL/GenBank/DDBJ databases">
        <authorList>
            <person name="Alioto T."/>
            <person name="Alioto T."/>
            <person name="Gomez Garrido J."/>
        </authorList>
    </citation>
    <scope>NUCLEOTIDE SEQUENCE</scope>
</reference>
<proteinExistence type="predicted"/>
<sequence length="150" mass="16958">MDAHSRTPGGSATDARQHSNVSQVHFRRGFVRTERAGHCQSAGEFTRYRVPARLQVQVWSQSPVRASPRHQPQRVRTLRTSPEDCAPLQTARTHAAHQLVYCAPCTHPVPVFHIVRGRHLPLLQTLCTFQVISIQENEARVEEQRVSGQI</sequence>
<name>A0A8D8VEX3_9HEMI</name>
<dbReference type="EMBL" id="HBUF01055588">
    <property type="protein sequence ID" value="CAG6623716.1"/>
    <property type="molecule type" value="Transcribed_RNA"/>
</dbReference>
<dbReference type="EMBL" id="HBUF01229881">
    <property type="protein sequence ID" value="CAG6672903.1"/>
    <property type="molecule type" value="Transcribed_RNA"/>
</dbReference>
<dbReference type="EMBL" id="HBUF01359925">
    <property type="protein sequence ID" value="CAG6720134.1"/>
    <property type="molecule type" value="Transcribed_RNA"/>
</dbReference>
<dbReference type="EMBL" id="HBUF01655160">
    <property type="protein sequence ID" value="CAG6787637.1"/>
    <property type="molecule type" value="Transcribed_RNA"/>
</dbReference>
<accession>A0A8D8VEX3</accession>
<dbReference type="EMBL" id="HBUF01229882">
    <property type="protein sequence ID" value="CAG6672905.1"/>
    <property type="molecule type" value="Transcribed_RNA"/>
</dbReference>
<dbReference type="EMBL" id="HBUF01655158">
    <property type="protein sequence ID" value="CAG6787633.1"/>
    <property type="molecule type" value="Transcribed_RNA"/>
</dbReference>
<feature type="region of interest" description="Disordered" evidence="1">
    <location>
        <begin position="1"/>
        <end position="23"/>
    </location>
</feature>